<sequence length="657" mass="73839">MSAAPQVAFVCITNHILDAAKSNRCICLLRPEPDKAELMSIALGVQCQNNAMHTHPLTFDEHMMSTEEFAALLCECYLDLIQNKAEFSWFVQFFGLRDFIHLVIYIRRAATFKDTALHISSEVLVHALERNFNSVDKDKFSNVCASFLAKFLQFQDAIKEAMIKYCQHPIQVLQNSLSDVQANASSRYDIPRFKMIIDESNDDSIMRLLEASDILSHSSHSFYKLSGLEEGAPIEQLNLVSRVKFAAQQGDKTAVLSQVDAVSECFYDLFNQHYKEVKKGEVVSLYSNIAVGGISRPSKIHPSFQCIVHVQSSQLDDVPAPYLNRFEKFQLSIADILSWQITRLPCGVGLILSNALRECEEFLSKFGNRSVWSSSPIDTLKSIFISMIPRNVDAKQNHEEEDIKRSISIALEELGGIDNIELRKVLEEGSPTEIQLEQSFHDLAYSESIPEYPMLRSLESIVRLSIVRFSIIKLLQVALPEEVYMQRENLPTEALRAYFGYQDHFHLKLLISSIDRSEDNQLYMISVHSDVNSHSLPTWSNAVGENNAVFKAIVENVVHEDPSNVMGLSAYGRSYTLENKTCTELGCPFSEDSNETAIGGCLDTTGFVPYVEIYNWAKKGKGKGYNSITVDPATASATYLITSIHLTLASKMQILGN</sequence>
<dbReference type="PANTHER" id="PTHR22605">
    <property type="entry name" value="RZ-TYPE DOMAIN-CONTAINING PROTEIN"/>
    <property type="match status" value="1"/>
</dbReference>
<gene>
    <name evidence="1" type="ORF">ACHAWO_002413</name>
</gene>
<name>A0ABD3QHB1_9STRA</name>
<proteinExistence type="predicted"/>
<keyword evidence="2" id="KW-1185">Reference proteome</keyword>
<dbReference type="SUPFAM" id="SSF54556">
    <property type="entry name" value="Chitinase insertion domain"/>
    <property type="match status" value="1"/>
</dbReference>
<dbReference type="PANTHER" id="PTHR22605:SF1">
    <property type="entry name" value="RZ-TYPE DOMAIN-CONTAINING PROTEIN"/>
    <property type="match status" value="1"/>
</dbReference>
<reference evidence="1 2" key="1">
    <citation type="submission" date="2024-10" db="EMBL/GenBank/DDBJ databases">
        <title>Updated reference genomes for cyclostephanoid diatoms.</title>
        <authorList>
            <person name="Roberts W.R."/>
            <person name="Alverson A.J."/>
        </authorList>
    </citation>
    <scope>NUCLEOTIDE SEQUENCE [LARGE SCALE GENOMIC DNA]</scope>
    <source>
        <strain evidence="1 2">AJA010-31</strain>
    </source>
</reference>
<dbReference type="Gene3D" id="3.10.50.10">
    <property type="match status" value="1"/>
</dbReference>
<dbReference type="InterPro" id="IPR031248">
    <property type="entry name" value="RNF213"/>
</dbReference>
<dbReference type="EMBL" id="JALLPJ020000183">
    <property type="protein sequence ID" value="KAL3799519.1"/>
    <property type="molecule type" value="Genomic_DNA"/>
</dbReference>
<organism evidence="1 2">
    <name type="scientific">Cyclotella atomus</name>
    <dbReference type="NCBI Taxonomy" id="382360"/>
    <lineage>
        <taxon>Eukaryota</taxon>
        <taxon>Sar</taxon>
        <taxon>Stramenopiles</taxon>
        <taxon>Ochrophyta</taxon>
        <taxon>Bacillariophyta</taxon>
        <taxon>Coscinodiscophyceae</taxon>
        <taxon>Thalassiosirophycidae</taxon>
        <taxon>Stephanodiscales</taxon>
        <taxon>Stephanodiscaceae</taxon>
        <taxon>Cyclotella</taxon>
    </lineage>
</organism>
<protein>
    <submittedName>
        <fullName evidence="1">Uncharacterized protein</fullName>
    </submittedName>
</protein>
<dbReference type="Proteomes" id="UP001530400">
    <property type="component" value="Unassembled WGS sequence"/>
</dbReference>
<dbReference type="AlphaFoldDB" id="A0ABD3QHB1"/>
<evidence type="ECO:0000313" key="2">
    <source>
        <dbReference type="Proteomes" id="UP001530400"/>
    </source>
</evidence>
<evidence type="ECO:0000313" key="1">
    <source>
        <dbReference type="EMBL" id="KAL3799519.1"/>
    </source>
</evidence>
<comment type="caution">
    <text evidence="1">The sequence shown here is derived from an EMBL/GenBank/DDBJ whole genome shotgun (WGS) entry which is preliminary data.</text>
</comment>
<dbReference type="InterPro" id="IPR029070">
    <property type="entry name" value="Chitinase_insertion_sf"/>
</dbReference>
<accession>A0ABD3QHB1</accession>